<keyword evidence="3" id="KW-0723">Serine/threonine-protein kinase</keyword>
<reference evidence="13 14" key="1">
    <citation type="journal article" date="2018" name="Nat. Ecol. Evol.">
        <title>Shark genomes provide insights into elasmobranch evolution and the origin of vertebrates.</title>
        <authorList>
            <person name="Hara Y"/>
            <person name="Yamaguchi K"/>
            <person name="Onimaru K"/>
            <person name="Kadota M"/>
            <person name="Koyanagi M"/>
            <person name="Keeley SD"/>
            <person name="Tatsumi K"/>
            <person name="Tanaka K"/>
            <person name="Motone F"/>
            <person name="Kageyama Y"/>
            <person name="Nozu R"/>
            <person name="Adachi N"/>
            <person name="Nishimura O"/>
            <person name="Nakagawa R"/>
            <person name="Tanegashima C"/>
            <person name="Kiyatake I"/>
            <person name="Matsumoto R"/>
            <person name="Murakumo K"/>
            <person name="Nishida K"/>
            <person name="Terakita A"/>
            <person name="Kuratani S"/>
            <person name="Sato K"/>
            <person name="Hyodo S Kuraku.S."/>
        </authorList>
    </citation>
    <scope>NUCLEOTIDE SEQUENCE [LARGE SCALE GENOMIC DNA]</scope>
</reference>
<sequence>MSPPYFVLDIHAQTMEEFYLVMDTLAPGMWHRFASRIVADQTELRKIESLGGNNSRTRELMWAWGMRQATVQQLLHILNELQLYRAADIILSRQPATSFVTQPASAYIPLPETSEMFCSPLPSTSPVLNCTNTTDLLNNVNQHDPLPRPSIPASLLNSILEPNCDKCSGGEFSNIHLQESDNHSVTFNCTWSLQDLKDATDNFNERYKIGSGTFGHVYKGHRFNTEYAIKLLKKVDDANLKNTQDFFHREVETLYQFQHSNILAIEGCCAENEIYCLIYRYMSNGSLESKLQCTNPANAISWDRRINIAVGTARAIQFLHQSHVPLIHGNIKSSNILLDEYFVPKLGDFGLVKFGPLNGSVNPLNSHTTLQTKTLQGPLAYLPDEFIRHRWLSVKVDTFSFGVVLAEILTGIKAVDESKQPAFLKDLMMAEMEAARQTKNAADLEKTAYHICQMYLDTKGGPLPLCFAIQFAVITCRCIKKKRPEMKEVYSMLESLEHQIKSHNLHNSPQEVDDISCKLHRLDLNPQENTEILYPPLASKHGVKPLQSESPSVFKETSSRLPDAKLLNIPCESDERDNFGYYRVPASPSQLSCEKDHIKSKWLHSDSSPHSQPTEDCSTYTSTNYCTARQEPIENTCSSVHKLSPARNHASQKHCILPVDSDSASNGSWEFHLDSEGKKVNPVKHTETTDTAMNHCCCNPSVPLMQDRLMTSSESENAKSPSRCTLCKSLHLNKQREGAVYAYECSGLSVGCQTGVPESTSPEEISSSSNIKINPHKKKLLAKILLYEEERIDSAELLSAPSLSGEE</sequence>
<evidence type="ECO:0000313" key="14">
    <source>
        <dbReference type="Proteomes" id="UP000287033"/>
    </source>
</evidence>
<dbReference type="Pfam" id="PF00531">
    <property type="entry name" value="Death"/>
    <property type="match status" value="1"/>
</dbReference>
<evidence type="ECO:0000256" key="1">
    <source>
        <dbReference type="ARBA" id="ARBA00008718"/>
    </source>
</evidence>
<dbReference type="SUPFAM" id="SSF47986">
    <property type="entry name" value="DEATH domain"/>
    <property type="match status" value="1"/>
</dbReference>
<comment type="similarity">
    <text evidence="1">Belongs to the protein kinase superfamily. TKL Ser/Thr protein kinase family. Pelle subfamily.</text>
</comment>
<evidence type="ECO:0000256" key="5">
    <source>
        <dbReference type="ARBA" id="ARBA00022741"/>
    </source>
</evidence>
<dbReference type="GO" id="GO:0007165">
    <property type="term" value="P:signal transduction"/>
    <property type="evidence" value="ECO:0007669"/>
    <property type="project" value="InterPro"/>
</dbReference>
<accession>A0A401T348</accession>
<feature type="domain" description="Death" evidence="12">
    <location>
        <begin position="15"/>
        <end position="94"/>
    </location>
</feature>
<dbReference type="InterPro" id="IPR011029">
    <property type="entry name" value="DEATH-like_dom_sf"/>
</dbReference>
<keyword evidence="6" id="KW-0418">Kinase</keyword>
<dbReference type="OMA" id="RELMWAW"/>
<evidence type="ECO:0000256" key="10">
    <source>
        <dbReference type="PROSITE-ProRule" id="PRU10141"/>
    </source>
</evidence>
<feature type="binding site" evidence="10">
    <location>
        <position position="230"/>
    </location>
    <ligand>
        <name>ATP</name>
        <dbReference type="ChEBI" id="CHEBI:30616"/>
    </ligand>
</feature>
<evidence type="ECO:0000256" key="7">
    <source>
        <dbReference type="ARBA" id="ARBA00022840"/>
    </source>
</evidence>
<evidence type="ECO:0000256" key="6">
    <source>
        <dbReference type="ARBA" id="ARBA00022777"/>
    </source>
</evidence>
<dbReference type="GO" id="GO:0005524">
    <property type="term" value="F:ATP binding"/>
    <property type="evidence" value="ECO:0007669"/>
    <property type="project" value="UniProtKB-UniRule"/>
</dbReference>
<dbReference type="PROSITE" id="PS50017">
    <property type="entry name" value="DEATH_DOMAIN"/>
    <property type="match status" value="1"/>
</dbReference>
<gene>
    <name evidence="13" type="ORF">chiPu_0015582</name>
</gene>
<dbReference type="PROSITE" id="PS00107">
    <property type="entry name" value="PROTEIN_KINASE_ATP"/>
    <property type="match status" value="1"/>
</dbReference>
<dbReference type="GO" id="GO:0043123">
    <property type="term" value="P:positive regulation of canonical NF-kappaB signal transduction"/>
    <property type="evidence" value="ECO:0007669"/>
    <property type="project" value="UniProtKB-ARBA"/>
</dbReference>
<keyword evidence="5 10" id="KW-0547">Nucleotide-binding</keyword>
<dbReference type="InterPro" id="IPR000719">
    <property type="entry name" value="Prot_kinase_dom"/>
</dbReference>
<comment type="catalytic activity">
    <reaction evidence="8">
        <text>L-threonyl-[protein] + ATP = O-phospho-L-threonyl-[protein] + ADP + H(+)</text>
        <dbReference type="Rhea" id="RHEA:46608"/>
        <dbReference type="Rhea" id="RHEA-COMP:11060"/>
        <dbReference type="Rhea" id="RHEA-COMP:11605"/>
        <dbReference type="ChEBI" id="CHEBI:15378"/>
        <dbReference type="ChEBI" id="CHEBI:30013"/>
        <dbReference type="ChEBI" id="CHEBI:30616"/>
        <dbReference type="ChEBI" id="CHEBI:61977"/>
        <dbReference type="ChEBI" id="CHEBI:456216"/>
        <dbReference type="EC" id="2.7.11.1"/>
    </reaction>
</comment>
<dbReference type="STRING" id="137246.A0A401T348"/>
<dbReference type="InterPro" id="IPR017441">
    <property type="entry name" value="Protein_kinase_ATP_BS"/>
</dbReference>
<keyword evidence="7 10" id="KW-0067">ATP-binding</keyword>
<evidence type="ECO:0000256" key="3">
    <source>
        <dbReference type="ARBA" id="ARBA00022527"/>
    </source>
</evidence>
<dbReference type="EMBL" id="BEZZ01000938">
    <property type="protein sequence ID" value="GCC37081.1"/>
    <property type="molecule type" value="Genomic_DNA"/>
</dbReference>
<keyword evidence="14" id="KW-1185">Reference proteome</keyword>
<dbReference type="PROSITE" id="PS50011">
    <property type="entry name" value="PROTEIN_KINASE_DOM"/>
    <property type="match status" value="1"/>
</dbReference>
<proteinExistence type="inferred from homology"/>
<evidence type="ECO:0000259" key="12">
    <source>
        <dbReference type="PROSITE" id="PS50017"/>
    </source>
</evidence>
<dbReference type="Gene3D" id="1.10.533.10">
    <property type="entry name" value="Death Domain, Fas"/>
    <property type="match status" value="1"/>
</dbReference>
<dbReference type="FunFam" id="1.10.533.10:FF:000030">
    <property type="entry name" value="Interleukin-1 receptor-associated kinase-like 2"/>
    <property type="match status" value="1"/>
</dbReference>
<dbReference type="AlphaFoldDB" id="A0A401T348"/>
<dbReference type="PANTHER" id="PTHR27001">
    <property type="entry name" value="OS01G0253100 PROTEIN"/>
    <property type="match status" value="1"/>
</dbReference>
<evidence type="ECO:0000313" key="13">
    <source>
        <dbReference type="EMBL" id="GCC37081.1"/>
    </source>
</evidence>
<dbReference type="Gene3D" id="3.30.200.20">
    <property type="entry name" value="Phosphorylase Kinase, domain 1"/>
    <property type="match status" value="1"/>
</dbReference>
<dbReference type="EC" id="2.7.11.1" evidence="2"/>
<dbReference type="Proteomes" id="UP000287033">
    <property type="component" value="Unassembled WGS sequence"/>
</dbReference>
<dbReference type="InterPro" id="IPR011009">
    <property type="entry name" value="Kinase-like_dom_sf"/>
</dbReference>
<name>A0A401T348_CHIPU</name>
<dbReference type="OrthoDB" id="4062651at2759"/>
<organism evidence="13 14">
    <name type="scientific">Chiloscyllium punctatum</name>
    <name type="common">Brownbanded bambooshark</name>
    <name type="synonym">Hemiscyllium punctatum</name>
    <dbReference type="NCBI Taxonomy" id="137246"/>
    <lineage>
        <taxon>Eukaryota</taxon>
        <taxon>Metazoa</taxon>
        <taxon>Chordata</taxon>
        <taxon>Craniata</taxon>
        <taxon>Vertebrata</taxon>
        <taxon>Chondrichthyes</taxon>
        <taxon>Elasmobranchii</taxon>
        <taxon>Galeomorphii</taxon>
        <taxon>Galeoidea</taxon>
        <taxon>Orectolobiformes</taxon>
        <taxon>Hemiscylliidae</taxon>
        <taxon>Chiloscyllium</taxon>
    </lineage>
</organism>
<dbReference type="FunFam" id="1.10.510.10:FF:000754">
    <property type="entry name" value="Interleukin-1 receptor-associated kinase"/>
    <property type="match status" value="1"/>
</dbReference>
<comment type="caution">
    <text evidence="13">The sequence shown here is derived from an EMBL/GenBank/DDBJ whole genome shotgun (WGS) entry which is preliminary data.</text>
</comment>
<dbReference type="InterPro" id="IPR000488">
    <property type="entry name" value="Death_dom"/>
</dbReference>
<dbReference type="InterPro" id="IPR001245">
    <property type="entry name" value="Ser-Thr/Tyr_kinase_cat_dom"/>
</dbReference>
<dbReference type="GO" id="GO:0031349">
    <property type="term" value="P:positive regulation of defense response"/>
    <property type="evidence" value="ECO:0007669"/>
    <property type="project" value="UniProtKB-ARBA"/>
</dbReference>
<dbReference type="PANTHER" id="PTHR27001:SF934">
    <property type="entry name" value="INTERLEUKIN-1 RECEPTOR-ASSOCIATED KINASE-LIKE 2"/>
    <property type="match status" value="1"/>
</dbReference>
<dbReference type="GO" id="GO:0004674">
    <property type="term" value="F:protein serine/threonine kinase activity"/>
    <property type="evidence" value="ECO:0007669"/>
    <property type="project" value="UniProtKB-KW"/>
</dbReference>
<keyword evidence="4" id="KW-0808">Transferase</keyword>
<dbReference type="Gene3D" id="1.10.510.10">
    <property type="entry name" value="Transferase(Phosphotransferase) domain 1"/>
    <property type="match status" value="1"/>
</dbReference>
<evidence type="ECO:0000256" key="4">
    <source>
        <dbReference type="ARBA" id="ARBA00022679"/>
    </source>
</evidence>
<evidence type="ECO:0000259" key="11">
    <source>
        <dbReference type="PROSITE" id="PS50011"/>
    </source>
</evidence>
<dbReference type="SUPFAM" id="SSF56112">
    <property type="entry name" value="Protein kinase-like (PK-like)"/>
    <property type="match status" value="1"/>
</dbReference>
<evidence type="ECO:0000256" key="2">
    <source>
        <dbReference type="ARBA" id="ARBA00012513"/>
    </source>
</evidence>
<dbReference type="Pfam" id="PF07714">
    <property type="entry name" value="PK_Tyr_Ser-Thr"/>
    <property type="match status" value="1"/>
</dbReference>
<feature type="domain" description="Protein kinase" evidence="11">
    <location>
        <begin position="203"/>
        <end position="501"/>
    </location>
</feature>
<evidence type="ECO:0000256" key="9">
    <source>
        <dbReference type="ARBA" id="ARBA00048679"/>
    </source>
</evidence>
<dbReference type="GO" id="GO:0045087">
    <property type="term" value="P:innate immune response"/>
    <property type="evidence" value="ECO:0007669"/>
    <property type="project" value="UniProtKB-ARBA"/>
</dbReference>
<protein>
    <recommendedName>
        <fullName evidence="2">non-specific serine/threonine protein kinase</fullName>
        <ecNumber evidence="2">2.7.11.1</ecNumber>
    </recommendedName>
</protein>
<comment type="catalytic activity">
    <reaction evidence="9">
        <text>L-seryl-[protein] + ATP = O-phospho-L-seryl-[protein] + ADP + H(+)</text>
        <dbReference type="Rhea" id="RHEA:17989"/>
        <dbReference type="Rhea" id="RHEA-COMP:9863"/>
        <dbReference type="Rhea" id="RHEA-COMP:11604"/>
        <dbReference type="ChEBI" id="CHEBI:15378"/>
        <dbReference type="ChEBI" id="CHEBI:29999"/>
        <dbReference type="ChEBI" id="CHEBI:30616"/>
        <dbReference type="ChEBI" id="CHEBI:83421"/>
        <dbReference type="ChEBI" id="CHEBI:456216"/>
        <dbReference type="EC" id="2.7.11.1"/>
    </reaction>
</comment>
<evidence type="ECO:0000256" key="8">
    <source>
        <dbReference type="ARBA" id="ARBA00047899"/>
    </source>
</evidence>
<dbReference type="GO" id="GO:0005886">
    <property type="term" value="C:plasma membrane"/>
    <property type="evidence" value="ECO:0007669"/>
    <property type="project" value="TreeGrafter"/>
</dbReference>